<dbReference type="Proteomes" id="UP000677515">
    <property type="component" value="Chromosome"/>
</dbReference>
<organism evidence="1 2">
    <name type="scientific">Erwinia rhapontici</name>
    <name type="common">Pectobacterium rhapontici</name>
    <dbReference type="NCBI Taxonomy" id="55212"/>
    <lineage>
        <taxon>Bacteria</taxon>
        <taxon>Pseudomonadati</taxon>
        <taxon>Pseudomonadota</taxon>
        <taxon>Gammaproteobacteria</taxon>
        <taxon>Enterobacterales</taxon>
        <taxon>Erwiniaceae</taxon>
        <taxon>Erwinia</taxon>
    </lineage>
</organism>
<keyword evidence="2" id="KW-1185">Reference proteome</keyword>
<dbReference type="EMBL" id="AP024329">
    <property type="protein sequence ID" value="BCQ36543.1"/>
    <property type="molecule type" value="Genomic_DNA"/>
</dbReference>
<evidence type="ECO:0000313" key="1">
    <source>
        <dbReference type="EMBL" id="BCQ36543.1"/>
    </source>
</evidence>
<gene>
    <name evidence="1" type="ORF">ERHA53_38860</name>
</gene>
<evidence type="ECO:0000313" key="2">
    <source>
        <dbReference type="Proteomes" id="UP000677515"/>
    </source>
</evidence>
<accession>A0ABM7N518</accession>
<proteinExistence type="predicted"/>
<protein>
    <submittedName>
        <fullName evidence="1">Uncharacterized protein</fullName>
    </submittedName>
</protein>
<sequence>MPLGLMWGKNRQKVTQSIPCKPLLNILRLAIDESFAFPYDGANFTPC</sequence>
<name>A0ABM7N518_ERWRD</name>
<reference evidence="1 2" key="1">
    <citation type="submission" date="2021-01" db="EMBL/GenBank/DDBJ databases">
        <title>Complete genome sequence of Erwinia rhapontici MAFF 311153.</title>
        <authorList>
            <person name="Morohoshi T."/>
            <person name="Someya N."/>
        </authorList>
    </citation>
    <scope>NUCLEOTIDE SEQUENCE [LARGE SCALE GENOMIC DNA]</scope>
    <source>
        <strain evidence="1 2">MAFF 311153</strain>
    </source>
</reference>